<evidence type="ECO:0000256" key="5">
    <source>
        <dbReference type="ARBA" id="ARBA00022826"/>
    </source>
</evidence>
<evidence type="ECO:0000259" key="12">
    <source>
        <dbReference type="Pfam" id="PF07885"/>
    </source>
</evidence>
<keyword evidence="2" id="KW-0813">Transport</keyword>
<keyword evidence="8" id="KW-0406">Ion transport</keyword>
<dbReference type="PANTHER" id="PTHR10027">
    <property type="entry name" value="CALCIUM-ACTIVATED POTASSIUM CHANNEL ALPHA CHAIN"/>
    <property type="match status" value="1"/>
</dbReference>
<accession>A0ABU0VW44</accession>
<evidence type="ECO:0000256" key="2">
    <source>
        <dbReference type="ARBA" id="ARBA00022448"/>
    </source>
</evidence>
<evidence type="ECO:0000256" key="1">
    <source>
        <dbReference type="ARBA" id="ARBA00004141"/>
    </source>
</evidence>
<evidence type="ECO:0000313" key="14">
    <source>
        <dbReference type="Proteomes" id="UP001239680"/>
    </source>
</evidence>
<keyword evidence="4 11" id="KW-0812">Transmembrane</keyword>
<sequence length="255" mass="28262">MTLRSRLHTLYEGAGAGPDRFRYALLAFDLATVCYLVSTSFLPRGPYNIAIDLCIGFVFLADLLARLLIARRPLRELFSFWGIADLLVILSLLFPIWGEGLAFLRVLRLYRVLHSPRTISQLGRDIPGFRRNEATLRAGANLLIFLFATTALVYQTQSNSNPDIANYIDALYFTVTTLTTTGFGDVTLTGHAGRLLTVAIMIVGVSLFLRLVQVALRPSKAHFPCPKCGLRRHDHDAVHCKACGTLINIPDDGLD</sequence>
<evidence type="ECO:0000256" key="9">
    <source>
        <dbReference type="ARBA" id="ARBA00023136"/>
    </source>
</evidence>
<feature type="transmembrane region" description="Helical" evidence="11">
    <location>
        <begin position="21"/>
        <end position="41"/>
    </location>
</feature>
<dbReference type="RefSeq" id="WP_306679677.1">
    <property type="nucleotide sequence ID" value="NZ_JAVDBT010000005.1"/>
</dbReference>
<organism evidence="13 14">
    <name type="scientific">Pseudogemmobacter lacusdianii</name>
    <dbReference type="NCBI Taxonomy" id="3069608"/>
    <lineage>
        <taxon>Bacteria</taxon>
        <taxon>Pseudomonadati</taxon>
        <taxon>Pseudomonadota</taxon>
        <taxon>Alphaproteobacteria</taxon>
        <taxon>Rhodobacterales</taxon>
        <taxon>Paracoccaceae</taxon>
        <taxon>Pseudogemmobacter</taxon>
    </lineage>
</organism>
<keyword evidence="14" id="KW-1185">Reference proteome</keyword>
<dbReference type="InterPro" id="IPR027359">
    <property type="entry name" value="Volt_channel_dom_sf"/>
</dbReference>
<name>A0ABU0VW44_9RHOB</name>
<comment type="subcellular location">
    <subcellularLocation>
        <location evidence="1">Membrane</location>
        <topology evidence="1">Multi-pass membrane protein</topology>
    </subcellularLocation>
</comment>
<evidence type="ECO:0000256" key="10">
    <source>
        <dbReference type="ARBA" id="ARBA00023303"/>
    </source>
</evidence>
<evidence type="ECO:0000256" key="11">
    <source>
        <dbReference type="SAM" id="Phobius"/>
    </source>
</evidence>
<evidence type="ECO:0000256" key="7">
    <source>
        <dbReference type="ARBA" id="ARBA00022989"/>
    </source>
</evidence>
<feature type="transmembrane region" description="Helical" evidence="11">
    <location>
        <begin position="195"/>
        <end position="212"/>
    </location>
</feature>
<dbReference type="Gene3D" id="1.10.287.70">
    <property type="match status" value="1"/>
</dbReference>
<feature type="domain" description="Potassium channel" evidence="12">
    <location>
        <begin position="143"/>
        <end position="214"/>
    </location>
</feature>
<protein>
    <submittedName>
        <fullName evidence="13">Ion channel</fullName>
    </submittedName>
</protein>
<gene>
    <name evidence="13" type="ORF">Q9295_06335</name>
</gene>
<keyword evidence="10" id="KW-0407">Ion channel</keyword>
<dbReference type="Proteomes" id="UP001239680">
    <property type="component" value="Unassembled WGS sequence"/>
</dbReference>
<dbReference type="SUPFAM" id="SSF81324">
    <property type="entry name" value="Voltage-gated potassium channels"/>
    <property type="match status" value="1"/>
</dbReference>
<feature type="transmembrane region" description="Helical" evidence="11">
    <location>
        <begin position="47"/>
        <end position="65"/>
    </location>
</feature>
<keyword evidence="3" id="KW-0633">Potassium transport</keyword>
<evidence type="ECO:0000256" key="8">
    <source>
        <dbReference type="ARBA" id="ARBA00023065"/>
    </source>
</evidence>
<keyword evidence="9 11" id="KW-0472">Membrane</keyword>
<dbReference type="EMBL" id="JAVDBT010000005">
    <property type="protein sequence ID" value="MDQ2065981.1"/>
    <property type="molecule type" value="Genomic_DNA"/>
</dbReference>
<evidence type="ECO:0000256" key="3">
    <source>
        <dbReference type="ARBA" id="ARBA00022538"/>
    </source>
</evidence>
<dbReference type="InterPro" id="IPR013099">
    <property type="entry name" value="K_chnl_dom"/>
</dbReference>
<feature type="transmembrane region" description="Helical" evidence="11">
    <location>
        <begin position="77"/>
        <end position="97"/>
    </location>
</feature>
<evidence type="ECO:0000256" key="6">
    <source>
        <dbReference type="ARBA" id="ARBA00022958"/>
    </source>
</evidence>
<dbReference type="Pfam" id="PF07885">
    <property type="entry name" value="Ion_trans_2"/>
    <property type="match status" value="1"/>
</dbReference>
<dbReference type="InterPro" id="IPR047871">
    <property type="entry name" value="K_chnl_Slo-like"/>
</dbReference>
<keyword evidence="7 11" id="KW-1133">Transmembrane helix</keyword>
<evidence type="ECO:0000313" key="13">
    <source>
        <dbReference type="EMBL" id="MDQ2065981.1"/>
    </source>
</evidence>
<dbReference type="Gene3D" id="1.20.120.350">
    <property type="entry name" value="Voltage-gated potassium channels. Chain C"/>
    <property type="match status" value="1"/>
</dbReference>
<reference evidence="13 14" key="1">
    <citation type="submission" date="2023-08" db="EMBL/GenBank/DDBJ databases">
        <title>Characterization of two Paracoccaceae strains isolated from Phycosphere and proposal of Xinfangfangia lacusdiani sp. nov.</title>
        <authorList>
            <person name="Deng Y."/>
            <person name="Zhang Y.Q."/>
        </authorList>
    </citation>
    <scope>NUCLEOTIDE SEQUENCE [LARGE SCALE GENOMIC DNA]</scope>
    <source>
        <strain evidence="13 14">CPCC 101601</strain>
    </source>
</reference>
<dbReference type="PANTHER" id="PTHR10027:SF10">
    <property type="entry name" value="SLOWPOKE 2, ISOFORM D"/>
    <property type="match status" value="1"/>
</dbReference>
<comment type="caution">
    <text evidence="13">The sequence shown here is derived from an EMBL/GenBank/DDBJ whole genome shotgun (WGS) entry which is preliminary data.</text>
</comment>
<keyword evidence="6" id="KW-0630">Potassium</keyword>
<evidence type="ECO:0000256" key="4">
    <source>
        <dbReference type="ARBA" id="ARBA00022692"/>
    </source>
</evidence>
<proteinExistence type="predicted"/>
<keyword evidence="5" id="KW-0631">Potassium channel</keyword>